<proteinExistence type="predicted"/>
<evidence type="ECO:0000256" key="2">
    <source>
        <dbReference type="ARBA" id="ARBA00023125"/>
    </source>
</evidence>
<evidence type="ECO:0000313" key="7">
    <source>
        <dbReference type="Proteomes" id="UP000626244"/>
    </source>
</evidence>
<dbReference type="PANTHER" id="PTHR47506:SF3">
    <property type="entry name" value="HTH-TYPE TRANSCRIPTIONAL REGULATOR LMRA"/>
    <property type="match status" value="1"/>
</dbReference>
<evidence type="ECO:0000256" key="3">
    <source>
        <dbReference type="ARBA" id="ARBA00023163"/>
    </source>
</evidence>
<dbReference type="AlphaFoldDB" id="A0A8J3EY05"/>
<gene>
    <name evidence="6" type="ORF">GCM10007380_14780</name>
</gene>
<keyword evidence="2 4" id="KW-0238">DNA-binding</keyword>
<dbReference type="Pfam" id="PF16925">
    <property type="entry name" value="TetR_C_13"/>
    <property type="match status" value="1"/>
</dbReference>
<feature type="domain" description="HTH tetR-type" evidence="5">
    <location>
        <begin position="5"/>
        <end position="65"/>
    </location>
</feature>
<feature type="DNA-binding region" description="H-T-H motif" evidence="4">
    <location>
        <begin position="28"/>
        <end position="47"/>
    </location>
</feature>
<dbReference type="Proteomes" id="UP000626244">
    <property type="component" value="Unassembled WGS sequence"/>
</dbReference>
<dbReference type="Pfam" id="PF00440">
    <property type="entry name" value="TetR_N"/>
    <property type="match status" value="1"/>
</dbReference>
<comment type="caution">
    <text evidence="6">The sequence shown here is derived from an EMBL/GenBank/DDBJ whole genome shotgun (WGS) entry which is preliminary data.</text>
</comment>
<evidence type="ECO:0000313" key="6">
    <source>
        <dbReference type="EMBL" id="GGI12811.1"/>
    </source>
</evidence>
<evidence type="ECO:0000256" key="1">
    <source>
        <dbReference type="ARBA" id="ARBA00023015"/>
    </source>
</evidence>
<dbReference type="SUPFAM" id="SSF46689">
    <property type="entry name" value="Homeodomain-like"/>
    <property type="match status" value="1"/>
</dbReference>
<evidence type="ECO:0000256" key="4">
    <source>
        <dbReference type="PROSITE-ProRule" id="PRU00335"/>
    </source>
</evidence>
<dbReference type="Gene3D" id="1.10.357.10">
    <property type="entry name" value="Tetracycline Repressor, domain 2"/>
    <property type="match status" value="1"/>
</dbReference>
<name>A0A8J3EY05_9BACI</name>
<keyword evidence="1" id="KW-0805">Transcription regulation</keyword>
<dbReference type="EMBL" id="BMHB01000001">
    <property type="protein sequence ID" value="GGI12811.1"/>
    <property type="molecule type" value="Genomic_DNA"/>
</dbReference>
<organism evidence="6 7">
    <name type="scientific">Gottfriedia solisilvae</name>
    <dbReference type="NCBI Taxonomy" id="1516104"/>
    <lineage>
        <taxon>Bacteria</taxon>
        <taxon>Bacillati</taxon>
        <taxon>Bacillota</taxon>
        <taxon>Bacilli</taxon>
        <taxon>Bacillales</taxon>
        <taxon>Bacillaceae</taxon>
        <taxon>Gottfriedia</taxon>
    </lineage>
</organism>
<dbReference type="InterPro" id="IPR011075">
    <property type="entry name" value="TetR_C"/>
</dbReference>
<dbReference type="RefSeq" id="WP_188483329.1">
    <property type="nucleotide sequence ID" value="NZ_BMHB01000001.1"/>
</dbReference>
<dbReference type="SUPFAM" id="SSF48498">
    <property type="entry name" value="Tetracyclin repressor-like, C-terminal domain"/>
    <property type="match status" value="1"/>
</dbReference>
<dbReference type="PANTHER" id="PTHR47506">
    <property type="entry name" value="TRANSCRIPTIONAL REGULATORY PROTEIN"/>
    <property type="match status" value="1"/>
</dbReference>
<dbReference type="PROSITE" id="PS50977">
    <property type="entry name" value="HTH_TETR_2"/>
    <property type="match status" value="1"/>
</dbReference>
<dbReference type="InterPro" id="IPR009057">
    <property type="entry name" value="Homeodomain-like_sf"/>
</dbReference>
<dbReference type="InterPro" id="IPR036271">
    <property type="entry name" value="Tet_transcr_reg_TetR-rel_C_sf"/>
</dbReference>
<accession>A0A8J3EY05</accession>
<keyword evidence="7" id="KW-1185">Reference proteome</keyword>
<dbReference type="GO" id="GO:0003677">
    <property type="term" value="F:DNA binding"/>
    <property type="evidence" value="ECO:0007669"/>
    <property type="project" value="UniProtKB-UniRule"/>
</dbReference>
<sequence>MNKGERTKNYIIEQSSSLFNMQGYKTTSISDIMNATGLKKGGIYNHFENKESLAEASFLHSMNTLKEHYIHAVSEKNTACEQFDEFINVFSTLLHDQFIRGGCPLMNAAIEADDSMIEFEDTIKDGFNGLIQLITNIIQQGQVRNEINKDIHPEEMAVFILSSLEGSLALSRLNRDKKYLDMIIKQLKKMLF</sequence>
<reference evidence="7" key="1">
    <citation type="journal article" date="2019" name="Int. J. Syst. Evol. Microbiol.">
        <title>The Global Catalogue of Microorganisms (GCM) 10K type strain sequencing project: providing services to taxonomists for standard genome sequencing and annotation.</title>
        <authorList>
            <consortium name="The Broad Institute Genomics Platform"/>
            <consortium name="The Broad Institute Genome Sequencing Center for Infectious Disease"/>
            <person name="Wu L."/>
            <person name="Ma J."/>
        </authorList>
    </citation>
    <scope>NUCLEOTIDE SEQUENCE [LARGE SCALE GENOMIC DNA]</scope>
    <source>
        <strain evidence="7">CGMCC 1.14993</strain>
    </source>
</reference>
<keyword evidence="3" id="KW-0804">Transcription</keyword>
<dbReference type="PRINTS" id="PR00455">
    <property type="entry name" value="HTHTETR"/>
</dbReference>
<dbReference type="InterPro" id="IPR001647">
    <property type="entry name" value="HTH_TetR"/>
</dbReference>
<protein>
    <submittedName>
        <fullName evidence="6">Transcriptional regulator</fullName>
    </submittedName>
</protein>
<evidence type="ECO:0000259" key="5">
    <source>
        <dbReference type="PROSITE" id="PS50977"/>
    </source>
</evidence>